<organism evidence="2 3">
    <name type="scientific">Nocardioides pocheonensis</name>
    <dbReference type="NCBI Taxonomy" id="661485"/>
    <lineage>
        <taxon>Bacteria</taxon>
        <taxon>Bacillati</taxon>
        <taxon>Actinomycetota</taxon>
        <taxon>Actinomycetes</taxon>
        <taxon>Propionibacteriales</taxon>
        <taxon>Nocardioidaceae</taxon>
        <taxon>Nocardioides</taxon>
    </lineage>
</organism>
<dbReference type="EMBL" id="RJSF01000007">
    <property type="protein sequence ID" value="RNM16762.1"/>
    <property type="molecule type" value="Genomic_DNA"/>
</dbReference>
<gene>
    <name evidence="2" type="ORF">EFL26_04435</name>
</gene>
<feature type="transmembrane region" description="Helical" evidence="1">
    <location>
        <begin position="42"/>
        <end position="60"/>
    </location>
</feature>
<reference evidence="2 3" key="1">
    <citation type="submission" date="2018-11" db="EMBL/GenBank/DDBJ databases">
        <authorList>
            <person name="Li F."/>
        </authorList>
    </citation>
    <scope>NUCLEOTIDE SEQUENCE [LARGE SCALE GENOMIC DNA]</scope>
    <source>
        <strain evidence="2 3">Gsoil 818</strain>
    </source>
</reference>
<comment type="caution">
    <text evidence="2">The sequence shown here is derived from an EMBL/GenBank/DDBJ whole genome shotgun (WGS) entry which is preliminary data.</text>
</comment>
<dbReference type="Proteomes" id="UP000279994">
    <property type="component" value="Unassembled WGS sequence"/>
</dbReference>
<name>A0A3N0GXF2_9ACTN</name>
<keyword evidence="1" id="KW-0812">Transmembrane</keyword>
<dbReference type="AlphaFoldDB" id="A0A3N0GXF2"/>
<keyword evidence="1" id="KW-0472">Membrane</keyword>
<evidence type="ECO:0000313" key="3">
    <source>
        <dbReference type="Proteomes" id="UP000279994"/>
    </source>
</evidence>
<evidence type="ECO:0000256" key="1">
    <source>
        <dbReference type="SAM" id="Phobius"/>
    </source>
</evidence>
<keyword evidence="1" id="KW-1133">Transmembrane helix</keyword>
<dbReference type="NCBIfam" id="TIGR01167">
    <property type="entry name" value="LPXTG_anchor"/>
    <property type="match status" value="1"/>
</dbReference>
<protein>
    <submittedName>
        <fullName evidence="2">LPXTG cell wall anchor domain-containing protein</fullName>
    </submittedName>
</protein>
<sequence>MPQFRPAVVRNDAPRGSLTLQRAPREGRAQTGRNWGTHMKKLAVLCIAALGAALLVLGTAPSASAYPDLTCSVSVDRQVVDPGDRFTATGMASGVDAKNHSLPSSAFAWTFEWNGVVKHRTGAVASASFTAPQVRHSRTITLTARNSSPVGDCVRHIDVTVRATSVSAPTGGGGPHMPNTGGPAFWLLVAGIVLLLGGGGTVVASRRRNG</sequence>
<accession>A0A3N0GXF2</accession>
<proteinExistence type="predicted"/>
<feature type="transmembrane region" description="Helical" evidence="1">
    <location>
        <begin position="184"/>
        <end position="204"/>
    </location>
</feature>
<evidence type="ECO:0000313" key="2">
    <source>
        <dbReference type="EMBL" id="RNM16762.1"/>
    </source>
</evidence>
<keyword evidence="3" id="KW-1185">Reference proteome</keyword>